<dbReference type="AlphaFoldDB" id="A0A4P7VJH8"/>
<keyword evidence="1 3" id="KW-0808">Transferase</keyword>
<dbReference type="NCBIfam" id="TIGR00453">
    <property type="entry name" value="ispD"/>
    <property type="match status" value="1"/>
</dbReference>
<protein>
    <recommendedName>
        <fullName evidence="3">2-C-methyl-D-erythritol 4-phosphate cytidylyltransferase</fullName>
        <ecNumber evidence="3">2.7.7.60</ecNumber>
    </recommendedName>
    <alternativeName>
        <fullName evidence="3">4-diphosphocytidyl-2C-methyl-D-erythritol synthase</fullName>
    </alternativeName>
    <alternativeName>
        <fullName evidence="3">MEP cytidylyltransferase</fullName>
        <shortName evidence="3">MCT</shortName>
    </alternativeName>
</protein>
<feature type="site" description="Transition state stabilizer" evidence="3">
    <location>
        <position position="25"/>
    </location>
</feature>
<evidence type="ECO:0000313" key="5">
    <source>
        <dbReference type="Proteomes" id="UP000297031"/>
    </source>
</evidence>
<feature type="site" description="Positions MEP for the nucleophilic attack" evidence="3">
    <location>
        <position position="214"/>
    </location>
</feature>
<dbReference type="Gene3D" id="3.90.550.10">
    <property type="entry name" value="Spore Coat Polysaccharide Biosynthesis Protein SpsA, Chain A"/>
    <property type="match status" value="1"/>
</dbReference>
<gene>
    <name evidence="3 4" type="primary">ispD</name>
    <name evidence="4" type="ORF">E7746_08425</name>
</gene>
<dbReference type="EMBL" id="CP039393">
    <property type="protein sequence ID" value="QCD35902.1"/>
    <property type="molecule type" value="Genomic_DNA"/>
</dbReference>
<dbReference type="UniPathway" id="UPA00056">
    <property type="reaction ID" value="UER00093"/>
</dbReference>
<dbReference type="CDD" id="cd02516">
    <property type="entry name" value="CDP-ME_synthetase"/>
    <property type="match status" value="1"/>
</dbReference>
<name>A0A4P7VJH8_9BACT</name>
<dbReference type="InterPro" id="IPR029044">
    <property type="entry name" value="Nucleotide-diphossugar_trans"/>
</dbReference>
<accession>A0A4P7VJH8</accession>
<dbReference type="PANTHER" id="PTHR32125">
    <property type="entry name" value="2-C-METHYL-D-ERYTHRITOL 4-PHOSPHATE CYTIDYLYLTRANSFERASE, CHLOROPLASTIC"/>
    <property type="match status" value="1"/>
</dbReference>
<dbReference type="InterPro" id="IPR034683">
    <property type="entry name" value="IspD/TarI"/>
</dbReference>
<comment type="similarity">
    <text evidence="3">Belongs to the IspD/TarI cytidylyltransferase family. IspD subfamily.</text>
</comment>
<comment type="catalytic activity">
    <reaction evidence="3">
        <text>2-C-methyl-D-erythritol 4-phosphate + CTP + H(+) = 4-CDP-2-C-methyl-D-erythritol + diphosphate</text>
        <dbReference type="Rhea" id="RHEA:13429"/>
        <dbReference type="ChEBI" id="CHEBI:15378"/>
        <dbReference type="ChEBI" id="CHEBI:33019"/>
        <dbReference type="ChEBI" id="CHEBI:37563"/>
        <dbReference type="ChEBI" id="CHEBI:57823"/>
        <dbReference type="ChEBI" id="CHEBI:58262"/>
        <dbReference type="EC" id="2.7.7.60"/>
    </reaction>
</comment>
<dbReference type="PANTHER" id="PTHR32125:SF4">
    <property type="entry name" value="2-C-METHYL-D-ERYTHRITOL 4-PHOSPHATE CYTIDYLYLTRANSFERASE, CHLOROPLASTIC"/>
    <property type="match status" value="1"/>
</dbReference>
<keyword evidence="3" id="KW-0414">Isoprene biosynthesis</keyword>
<dbReference type="FunFam" id="3.90.550.10:FF:000003">
    <property type="entry name" value="2-C-methyl-D-erythritol 4-phosphate cytidylyltransferase"/>
    <property type="match status" value="1"/>
</dbReference>
<keyword evidence="2 3" id="KW-0548">Nucleotidyltransferase</keyword>
<feature type="site" description="Transition state stabilizer" evidence="3">
    <location>
        <position position="18"/>
    </location>
</feature>
<evidence type="ECO:0000256" key="3">
    <source>
        <dbReference type="HAMAP-Rule" id="MF_00108"/>
    </source>
</evidence>
<keyword evidence="5" id="KW-1185">Reference proteome</keyword>
<dbReference type="InterPro" id="IPR001228">
    <property type="entry name" value="IspD"/>
</dbReference>
<dbReference type="Proteomes" id="UP000297031">
    <property type="component" value="Chromosome"/>
</dbReference>
<dbReference type="RefSeq" id="WP_136410535.1">
    <property type="nucleotide sequence ID" value="NZ_CP039393.1"/>
</dbReference>
<dbReference type="HAMAP" id="MF_00108">
    <property type="entry name" value="IspD"/>
    <property type="match status" value="1"/>
</dbReference>
<feature type="site" description="Positions MEP for the nucleophilic attack" evidence="3">
    <location>
        <position position="159"/>
    </location>
</feature>
<dbReference type="Pfam" id="PF01128">
    <property type="entry name" value="IspD"/>
    <property type="match status" value="1"/>
</dbReference>
<sequence>MNPVKAYHIIVAAGKGSRFGADLPKQFCLLDNKPVLMHTIERMRKSLPESEIVLVLNADHLSLWEELCRRYDFMSPRVVTGGSTRWESVKNAVDTIVLDPMLKSVITVHDGARPLINRPMIERIMTAACNASGAIPTVAVSDSLRMLDDDGVNSHPVDRQRLRAVQTPQAFDGMKLKQAYTLPYEPGFTDDASVMAAAGYTDITLVEGDPHNIKITLPDDLAIASLYLRNEPTKES</sequence>
<dbReference type="GO" id="GO:0050518">
    <property type="term" value="F:2-C-methyl-D-erythritol 4-phosphate cytidylyltransferase activity"/>
    <property type="evidence" value="ECO:0007669"/>
    <property type="project" value="UniProtKB-UniRule"/>
</dbReference>
<comment type="function">
    <text evidence="3">Catalyzes the formation of 4-diphosphocytidyl-2-C-methyl-D-erythritol from CTP and 2-C-methyl-D-erythritol 4-phosphate (MEP).</text>
</comment>
<proteinExistence type="inferred from homology"/>
<organism evidence="4 5">
    <name type="scientific">Muribaculum gordoncarteri</name>
    <dbReference type="NCBI Taxonomy" id="2530390"/>
    <lineage>
        <taxon>Bacteria</taxon>
        <taxon>Pseudomonadati</taxon>
        <taxon>Bacteroidota</taxon>
        <taxon>Bacteroidia</taxon>
        <taxon>Bacteroidales</taxon>
        <taxon>Muribaculaceae</taxon>
        <taxon>Muribaculum</taxon>
    </lineage>
</organism>
<comment type="pathway">
    <text evidence="3">Isoprenoid biosynthesis; isopentenyl diphosphate biosynthesis via DXP pathway; isopentenyl diphosphate from 1-deoxy-D-xylulose 5-phosphate: step 2/6.</text>
</comment>
<evidence type="ECO:0000256" key="1">
    <source>
        <dbReference type="ARBA" id="ARBA00022679"/>
    </source>
</evidence>
<dbReference type="EC" id="2.7.7.60" evidence="3"/>
<dbReference type="InterPro" id="IPR050088">
    <property type="entry name" value="IspD/TarI_cytidylyltransf_bact"/>
</dbReference>
<dbReference type="GO" id="GO:0019288">
    <property type="term" value="P:isopentenyl diphosphate biosynthetic process, methylerythritol 4-phosphate pathway"/>
    <property type="evidence" value="ECO:0007669"/>
    <property type="project" value="UniProtKB-UniRule"/>
</dbReference>
<reference evidence="4 5" key="1">
    <citation type="submission" date="2019-02" db="EMBL/GenBank/DDBJ databases">
        <title>Isolation and identification of novel species under the genus Muribaculum.</title>
        <authorList>
            <person name="Miyake S."/>
            <person name="Ding Y."/>
            <person name="Low A."/>
            <person name="Soh M."/>
            <person name="Seedorf H."/>
        </authorList>
    </citation>
    <scope>NUCLEOTIDE SEQUENCE [LARGE SCALE GENOMIC DNA]</scope>
    <source>
        <strain evidence="4 5">TLL-A4</strain>
    </source>
</reference>
<dbReference type="OrthoDB" id="9806837at2"/>
<dbReference type="SUPFAM" id="SSF53448">
    <property type="entry name" value="Nucleotide-diphospho-sugar transferases"/>
    <property type="match status" value="1"/>
</dbReference>
<evidence type="ECO:0000256" key="2">
    <source>
        <dbReference type="ARBA" id="ARBA00022695"/>
    </source>
</evidence>
<evidence type="ECO:0000313" key="4">
    <source>
        <dbReference type="EMBL" id="QCD35902.1"/>
    </source>
</evidence>
<dbReference type="KEGG" id="mgod:E7746_08425"/>